<evidence type="ECO:0000313" key="2">
    <source>
        <dbReference type="EMBL" id="KAK7274882.1"/>
    </source>
</evidence>
<comment type="caution">
    <text evidence="2">The sequence shown here is derived from an EMBL/GenBank/DDBJ whole genome shotgun (WGS) entry which is preliminary data.</text>
</comment>
<dbReference type="CDD" id="cd06222">
    <property type="entry name" value="RNase_H_like"/>
    <property type="match status" value="1"/>
</dbReference>
<protein>
    <recommendedName>
        <fullName evidence="1">RNase H type-1 domain-containing protein</fullName>
    </recommendedName>
</protein>
<dbReference type="EMBL" id="JAYWIO010000003">
    <property type="protein sequence ID" value="KAK7274882.1"/>
    <property type="molecule type" value="Genomic_DNA"/>
</dbReference>
<accession>A0AAN9ID36</accession>
<name>A0AAN9ID36_CROPI</name>
<gene>
    <name evidence="2" type="ORF">RIF29_15983</name>
</gene>
<sequence length="104" mass="11956">MGPIRLLVVWHELEVRDSNGNWIPGTCTNIGQCGITIAELWAIFDTLSLAWDRGFRKAKLESDSQCVIKMISEEVTCSSRERRYFVTSHFVRELNVPLLNNRDT</sequence>
<keyword evidence="3" id="KW-1185">Reference proteome</keyword>
<organism evidence="2 3">
    <name type="scientific">Crotalaria pallida</name>
    <name type="common">Smooth rattlebox</name>
    <name type="synonym">Crotalaria striata</name>
    <dbReference type="NCBI Taxonomy" id="3830"/>
    <lineage>
        <taxon>Eukaryota</taxon>
        <taxon>Viridiplantae</taxon>
        <taxon>Streptophyta</taxon>
        <taxon>Embryophyta</taxon>
        <taxon>Tracheophyta</taxon>
        <taxon>Spermatophyta</taxon>
        <taxon>Magnoliopsida</taxon>
        <taxon>eudicotyledons</taxon>
        <taxon>Gunneridae</taxon>
        <taxon>Pentapetalae</taxon>
        <taxon>rosids</taxon>
        <taxon>fabids</taxon>
        <taxon>Fabales</taxon>
        <taxon>Fabaceae</taxon>
        <taxon>Papilionoideae</taxon>
        <taxon>50 kb inversion clade</taxon>
        <taxon>genistoids sensu lato</taxon>
        <taxon>core genistoids</taxon>
        <taxon>Crotalarieae</taxon>
        <taxon>Crotalaria</taxon>
    </lineage>
</organism>
<dbReference type="PANTHER" id="PTHR47723">
    <property type="entry name" value="OS05G0353850 PROTEIN"/>
    <property type="match status" value="1"/>
</dbReference>
<evidence type="ECO:0000259" key="1">
    <source>
        <dbReference type="Pfam" id="PF13456"/>
    </source>
</evidence>
<dbReference type="Pfam" id="PF13456">
    <property type="entry name" value="RVT_3"/>
    <property type="match status" value="1"/>
</dbReference>
<dbReference type="GO" id="GO:0004523">
    <property type="term" value="F:RNA-DNA hybrid ribonuclease activity"/>
    <property type="evidence" value="ECO:0007669"/>
    <property type="project" value="InterPro"/>
</dbReference>
<evidence type="ECO:0000313" key="3">
    <source>
        <dbReference type="Proteomes" id="UP001372338"/>
    </source>
</evidence>
<proteinExistence type="predicted"/>
<dbReference type="InterPro" id="IPR044730">
    <property type="entry name" value="RNase_H-like_dom_plant"/>
</dbReference>
<dbReference type="Proteomes" id="UP001372338">
    <property type="component" value="Unassembled WGS sequence"/>
</dbReference>
<reference evidence="2 3" key="1">
    <citation type="submission" date="2024-01" db="EMBL/GenBank/DDBJ databases">
        <title>The genomes of 5 underutilized Papilionoideae crops provide insights into root nodulation and disease resistanc.</title>
        <authorList>
            <person name="Yuan L."/>
        </authorList>
    </citation>
    <scope>NUCLEOTIDE SEQUENCE [LARGE SCALE GENOMIC DNA]</scope>
    <source>
        <strain evidence="2">ZHUSHIDOU_FW_LH</strain>
        <tissue evidence="2">Leaf</tissue>
    </source>
</reference>
<dbReference type="InterPro" id="IPR036397">
    <property type="entry name" value="RNaseH_sf"/>
</dbReference>
<dbReference type="GO" id="GO:0003676">
    <property type="term" value="F:nucleic acid binding"/>
    <property type="evidence" value="ECO:0007669"/>
    <property type="project" value="InterPro"/>
</dbReference>
<dbReference type="InterPro" id="IPR002156">
    <property type="entry name" value="RNaseH_domain"/>
</dbReference>
<dbReference type="SUPFAM" id="SSF53098">
    <property type="entry name" value="Ribonuclease H-like"/>
    <property type="match status" value="1"/>
</dbReference>
<dbReference type="InterPro" id="IPR012337">
    <property type="entry name" value="RNaseH-like_sf"/>
</dbReference>
<feature type="domain" description="RNase H type-1" evidence="1">
    <location>
        <begin position="15"/>
        <end position="84"/>
    </location>
</feature>
<dbReference type="InterPro" id="IPR053151">
    <property type="entry name" value="RNase_H-like"/>
</dbReference>
<dbReference type="Gene3D" id="3.30.420.10">
    <property type="entry name" value="Ribonuclease H-like superfamily/Ribonuclease H"/>
    <property type="match status" value="1"/>
</dbReference>
<dbReference type="AlphaFoldDB" id="A0AAN9ID36"/>
<dbReference type="PANTHER" id="PTHR47723:SF13">
    <property type="entry name" value="PUTATIVE-RELATED"/>
    <property type="match status" value="1"/>
</dbReference>